<proteinExistence type="predicted"/>
<dbReference type="InParanoid" id="A0A2K3D9Q6"/>
<evidence type="ECO:0000313" key="3">
    <source>
        <dbReference type="EMBL" id="PNW77270.1"/>
    </source>
</evidence>
<sequence length="765" mass="78255">MILQPRALGAQVRQWKCRNESLATLRLSTRSYSTQYATASYGSVFAKQALCTSTRPVTRLQPIAASSATLEQDAAEADSSAEYLENFLGWLVANGVRGIGQEDSKIALFEAEGGERGLVCEEAIAAGDVVLEVPLRLALTDHPGDEESNQLLYEGAPWSVRLACKLLRHKAMGAASPWSAYVRVLPTQVPAPLETFGWEDISGLRYPAAEEALHAADWLRADAAEAAGEQATGGLGVEEFNWALSVVHSRTFANAAPGGGVGVRMLVPLIDMMNHSGDEAQLASPAGEAAQQGHEGHDAVGLGGPVVAKDNVRWDLLPPGRSGTGGWAMAVSATRPLAPGQELMLSYGERSNDDFFIHYGFVPRANPHDDAVLWPDLEAALEWHYSRFGAQRLSEAEAEPLYSAALTAGLAEQEAEIRQRLTAAASAAGNKGQQEQEQQPVALPEQADPLDSLPEEVLRQLRQIKVLSRGRVTEAVMRAFAAVSGEPAAAAAAAAAERAVAVRCAELLQAMARPPATTTGVPADGGDGSEAAAAAHAPDQQRALLPAGGLLVDLALLLADAQPRLLQASAAEASGASASGAGAGTAAAAAAAEEAGLQGDAAYWAAQLRGCCRALLPRYAALLPVEATAAVSAAAAAAATSSASPPSSSSAPAGPAPGGLKSRYKRPPPSTASAAADAASPDSAGGAGASSAGGPAGGLPLAPLLRALVLGPGAAVLTAGGGCSGMLPLTGPQRLSAAFRAYKQMVLWDAVLGCGLSGEELAALL</sequence>
<protein>
    <recommendedName>
        <fullName evidence="2">SET domain-containing protein</fullName>
    </recommendedName>
</protein>
<gene>
    <name evidence="3" type="ORF">CHLRE_10g429200v5</name>
</gene>
<dbReference type="GeneID" id="66054987"/>
<dbReference type="STRING" id="3055.A0A2K3D9Q6"/>
<feature type="compositionally biased region" description="Low complexity" evidence="1">
    <location>
        <begin position="641"/>
        <end position="653"/>
    </location>
</feature>
<dbReference type="Proteomes" id="UP000006906">
    <property type="component" value="Chromosome 10"/>
</dbReference>
<dbReference type="InterPro" id="IPR050600">
    <property type="entry name" value="SETD3_SETD6_MTase"/>
</dbReference>
<dbReference type="GO" id="GO:0016279">
    <property type="term" value="F:protein-lysine N-methyltransferase activity"/>
    <property type="evidence" value="ECO:0000318"/>
    <property type="project" value="GO_Central"/>
</dbReference>
<accession>A0A2K3D9Q6</accession>
<dbReference type="KEGG" id="cre:CHLRE_10g429200v5"/>
<evidence type="ECO:0000256" key="1">
    <source>
        <dbReference type="SAM" id="MobiDB-lite"/>
    </source>
</evidence>
<dbReference type="Gramene" id="PNW77270">
    <property type="protein sequence ID" value="PNW77270"/>
    <property type="gene ID" value="CHLRE_10g429200v5"/>
</dbReference>
<dbReference type="PROSITE" id="PS50280">
    <property type="entry name" value="SET"/>
    <property type="match status" value="1"/>
</dbReference>
<feature type="region of interest" description="Disordered" evidence="1">
    <location>
        <begin position="515"/>
        <end position="537"/>
    </location>
</feature>
<feature type="region of interest" description="Disordered" evidence="1">
    <location>
        <begin position="423"/>
        <end position="442"/>
    </location>
</feature>
<dbReference type="InterPro" id="IPR046341">
    <property type="entry name" value="SET_dom_sf"/>
</dbReference>
<dbReference type="CDD" id="cd10527">
    <property type="entry name" value="SET_LSMT"/>
    <property type="match status" value="1"/>
</dbReference>
<keyword evidence="4" id="KW-1185">Reference proteome</keyword>
<dbReference type="AlphaFoldDB" id="A0A2K3D9Q6"/>
<dbReference type="PANTHER" id="PTHR13271:SF140">
    <property type="entry name" value="SET DOMAIN-CONTAINING PROTEIN"/>
    <property type="match status" value="1"/>
</dbReference>
<dbReference type="SUPFAM" id="SSF82199">
    <property type="entry name" value="SET domain"/>
    <property type="match status" value="1"/>
</dbReference>
<dbReference type="RefSeq" id="XP_042920008.1">
    <property type="nucleotide sequence ID" value="XM_043066611.1"/>
</dbReference>
<feature type="domain" description="SET" evidence="2">
    <location>
        <begin position="104"/>
        <end position="348"/>
    </location>
</feature>
<name>A0A2K3D9Q6_CHLRE</name>
<dbReference type="EMBL" id="CM008971">
    <property type="protein sequence ID" value="PNW77270.1"/>
    <property type="molecule type" value="Genomic_DNA"/>
</dbReference>
<dbReference type="PANTHER" id="PTHR13271">
    <property type="entry name" value="UNCHARACTERIZED PUTATIVE METHYLTRANSFERASE"/>
    <property type="match status" value="1"/>
</dbReference>
<organism evidence="3 4">
    <name type="scientific">Chlamydomonas reinhardtii</name>
    <name type="common">Chlamydomonas smithii</name>
    <dbReference type="NCBI Taxonomy" id="3055"/>
    <lineage>
        <taxon>Eukaryota</taxon>
        <taxon>Viridiplantae</taxon>
        <taxon>Chlorophyta</taxon>
        <taxon>core chlorophytes</taxon>
        <taxon>Chlorophyceae</taxon>
        <taxon>CS clade</taxon>
        <taxon>Chlamydomonadales</taxon>
        <taxon>Chlamydomonadaceae</taxon>
        <taxon>Chlamydomonas</taxon>
    </lineage>
</organism>
<reference evidence="3 4" key="1">
    <citation type="journal article" date="2007" name="Science">
        <title>The Chlamydomonas genome reveals the evolution of key animal and plant functions.</title>
        <authorList>
            <person name="Merchant S.S."/>
            <person name="Prochnik S.E."/>
            <person name="Vallon O."/>
            <person name="Harris E.H."/>
            <person name="Karpowicz S.J."/>
            <person name="Witman G.B."/>
            <person name="Terry A."/>
            <person name="Salamov A."/>
            <person name="Fritz-Laylin L.K."/>
            <person name="Marechal-Drouard L."/>
            <person name="Marshall W.F."/>
            <person name="Qu L.H."/>
            <person name="Nelson D.R."/>
            <person name="Sanderfoot A.A."/>
            <person name="Spalding M.H."/>
            <person name="Kapitonov V.V."/>
            <person name="Ren Q."/>
            <person name="Ferris P."/>
            <person name="Lindquist E."/>
            <person name="Shapiro H."/>
            <person name="Lucas S.M."/>
            <person name="Grimwood J."/>
            <person name="Schmutz J."/>
            <person name="Cardol P."/>
            <person name="Cerutti H."/>
            <person name="Chanfreau G."/>
            <person name="Chen C.L."/>
            <person name="Cognat V."/>
            <person name="Croft M.T."/>
            <person name="Dent R."/>
            <person name="Dutcher S."/>
            <person name="Fernandez E."/>
            <person name="Fukuzawa H."/>
            <person name="Gonzalez-Ballester D."/>
            <person name="Gonzalez-Halphen D."/>
            <person name="Hallmann A."/>
            <person name="Hanikenne M."/>
            <person name="Hippler M."/>
            <person name="Inwood W."/>
            <person name="Jabbari K."/>
            <person name="Kalanon M."/>
            <person name="Kuras R."/>
            <person name="Lefebvre P.A."/>
            <person name="Lemaire S.D."/>
            <person name="Lobanov A.V."/>
            <person name="Lohr M."/>
            <person name="Manuell A."/>
            <person name="Meier I."/>
            <person name="Mets L."/>
            <person name="Mittag M."/>
            <person name="Mittelmeier T."/>
            <person name="Moroney J.V."/>
            <person name="Moseley J."/>
            <person name="Napoli C."/>
            <person name="Nedelcu A.M."/>
            <person name="Niyogi K."/>
            <person name="Novoselov S.V."/>
            <person name="Paulsen I.T."/>
            <person name="Pazour G."/>
            <person name="Purton S."/>
            <person name="Ral J.P."/>
            <person name="Riano-Pachon D.M."/>
            <person name="Riekhof W."/>
            <person name="Rymarquis L."/>
            <person name="Schroda M."/>
            <person name="Stern D."/>
            <person name="Umen J."/>
            <person name="Willows R."/>
            <person name="Wilson N."/>
            <person name="Zimmer S.L."/>
            <person name="Allmer J."/>
            <person name="Balk J."/>
            <person name="Bisova K."/>
            <person name="Chen C.J."/>
            <person name="Elias M."/>
            <person name="Gendler K."/>
            <person name="Hauser C."/>
            <person name="Lamb M.R."/>
            <person name="Ledford H."/>
            <person name="Long J.C."/>
            <person name="Minagawa J."/>
            <person name="Page M.D."/>
            <person name="Pan J."/>
            <person name="Pootakham W."/>
            <person name="Roje S."/>
            <person name="Rose A."/>
            <person name="Stahlberg E."/>
            <person name="Terauchi A.M."/>
            <person name="Yang P."/>
            <person name="Ball S."/>
            <person name="Bowler C."/>
            <person name="Dieckmann C.L."/>
            <person name="Gladyshev V.N."/>
            <person name="Green P."/>
            <person name="Jorgensen R."/>
            <person name="Mayfield S."/>
            <person name="Mueller-Roeber B."/>
            <person name="Rajamani S."/>
            <person name="Sayre R.T."/>
            <person name="Brokstein P."/>
            <person name="Dubchak I."/>
            <person name="Goodstein D."/>
            <person name="Hornick L."/>
            <person name="Huang Y.W."/>
            <person name="Jhaveri J."/>
            <person name="Luo Y."/>
            <person name="Martinez D."/>
            <person name="Ngau W.C."/>
            <person name="Otillar B."/>
            <person name="Poliakov A."/>
            <person name="Porter A."/>
            <person name="Szajkowski L."/>
            <person name="Werner G."/>
            <person name="Zhou K."/>
            <person name="Grigoriev I.V."/>
            <person name="Rokhsar D.S."/>
            <person name="Grossman A.R."/>
        </authorList>
    </citation>
    <scope>NUCLEOTIDE SEQUENCE [LARGE SCALE GENOMIC DNA]</scope>
    <source>
        <strain evidence="4">CC-503</strain>
    </source>
</reference>
<evidence type="ECO:0000259" key="2">
    <source>
        <dbReference type="PROSITE" id="PS50280"/>
    </source>
</evidence>
<feature type="region of interest" description="Disordered" evidence="1">
    <location>
        <begin position="641"/>
        <end position="692"/>
    </location>
</feature>
<evidence type="ECO:0000313" key="4">
    <source>
        <dbReference type="Proteomes" id="UP000006906"/>
    </source>
</evidence>
<dbReference type="InterPro" id="IPR001214">
    <property type="entry name" value="SET_dom"/>
</dbReference>
<dbReference type="Gene3D" id="3.90.1410.10">
    <property type="entry name" value="set domain protein methyltransferase, domain 1"/>
    <property type="match status" value="1"/>
</dbReference>
<feature type="compositionally biased region" description="Low complexity" evidence="1">
    <location>
        <begin position="671"/>
        <end position="692"/>
    </location>
</feature>
<dbReference type="OrthoDB" id="341421at2759"/>